<accession>A0A9W9INC1</accession>
<keyword evidence="2" id="KW-1185">Reference proteome</keyword>
<dbReference type="Proteomes" id="UP001146351">
    <property type="component" value="Unassembled WGS sequence"/>
</dbReference>
<reference evidence="1" key="1">
    <citation type="submission" date="2022-11" db="EMBL/GenBank/DDBJ databases">
        <authorList>
            <person name="Petersen C."/>
        </authorList>
    </citation>
    <scope>NUCLEOTIDE SEQUENCE</scope>
    <source>
        <strain evidence="1">IBT 21917</strain>
    </source>
</reference>
<evidence type="ECO:0000313" key="2">
    <source>
        <dbReference type="Proteomes" id="UP001146351"/>
    </source>
</evidence>
<reference evidence="1" key="2">
    <citation type="journal article" date="2023" name="IMA Fungus">
        <title>Comparative genomic study of the Penicillium genus elucidates a diverse pangenome and 15 lateral gene transfer events.</title>
        <authorList>
            <person name="Petersen C."/>
            <person name="Sorensen T."/>
            <person name="Nielsen M.R."/>
            <person name="Sondergaard T.E."/>
            <person name="Sorensen J.L."/>
            <person name="Fitzpatrick D.A."/>
            <person name="Frisvad J.C."/>
            <person name="Nielsen K.L."/>
        </authorList>
    </citation>
    <scope>NUCLEOTIDE SEQUENCE</scope>
    <source>
        <strain evidence="1">IBT 21917</strain>
    </source>
</reference>
<protein>
    <submittedName>
        <fullName evidence="1">Uncharacterized protein</fullName>
    </submittedName>
</protein>
<dbReference type="AlphaFoldDB" id="A0A9W9INC1"/>
<dbReference type="OrthoDB" id="4958164at2759"/>
<name>A0A9W9INC1_9EURO</name>
<comment type="caution">
    <text evidence="1">The sequence shown here is derived from an EMBL/GenBank/DDBJ whole genome shotgun (WGS) entry which is preliminary data.</text>
</comment>
<organism evidence="1 2">
    <name type="scientific">Penicillium capsulatum</name>
    <dbReference type="NCBI Taxonomy" id="69766"/>
    <lineage>
        <taxon>Eukaryota</taxon>
        <taxon>Fungi</taxon>
        <taxon>Dikarya</taxon>
        <taxon>Ascomycota</taxon>
        <taxon>Pezizomycotina</taxon>
        <taxon>Eurotiomycetes</taxon>
        <taxon>Eurotiomycetidae</taxon>
        <taxon>Eurotiales</taxon>
        <taxon>Aspergillaceae</taxon>
        <taxon>Penicillium</taxon>
    </lineage>
</organism>
<sequence length="125" mass="14447">MERLPLYLQKSKHDPPPTFEDLQYEIGRLRQEVALHQEAQEAFMGLFSDTREVYQLLRDALIKASSRHCREPAFLELAYDTQSIGLSIRQCLQRTSHRLSTSESRLLCALGIYLDDTASKDCIFI</sequence>
<dbReference type="EMBL" id="JAPQKO010000002">
    <property type="protein sequence ID" value="KAJ5178861.1"/>
    <property type="molecule type" value="Genomic_DNA"/>
</dbReference>
<gene>
    <name evidence="1" type="ORF">N7492_002071</name>
</gene>
<evidence type="ECO:0000313" key="1">
    <source>
        <dbReference type="EMBL" id="KAJ5178861.1"/>
    </source>
</evidence>
<proteinExistence type="predicted"/>